<feature type="region of interest" description="Disordered" evidence="1">
    <location>
        <begin position="57"/>
        <end position="79"/>
    </location>
</feature>
<gene>
    <name evidence="2" type="ORF">S01H1_08024</name>
</gene>
<accession>X0TB28</accession>
<protein>
    <submittedName>
        <fullName evidence="2">Uncharacterized protein</fullName>
    </submittedName>
</protein>
<feature type="non-terminal residue" evidence="2">
    <location>
        <position position="1"/>
    </location>
</feature>
<sequence length="79" mass="8935">QNGWDYRELRPDLQHMTAGSAAKRRSRRSRGDAPVPDATRTMLEEIYRELLRAGRRGAARAVDQLAGDESTELDERPSP</sequence>
<comment type="caution">
    <text evidence="2">The sequence shown here is derived from an EMBL/GenBank/DDBJ whole genome shotgun (WGS) entry which is preliminary data.</text>
</comment>
<evidence type="ECO:0000256" key="1">
    <source>
        <dbReference type="SAM" id="MobiDB-lite"/>
    </source>
</evidence>
<name>X0TB28_9ZZZZ</name>
<feature type="region of interest" description="Disordered" evidence="1">
    <location>
        <begin position="1"/>
        <end position="39"/>
    </location>
</feature>
<reference evidence="2" key="1">
    <citation type="journal article" date="2014" name="Front. Microbiol.">
        <title>High frequency of phylogenetically diverse reductive dehalogenase-homologous genes in deep subseafloor sedimentary metagenomes.</title>
        <authorList>
            <person name="Kawai M."/>
            <person name="Futagami T."/>
            <person name="Toyoda A."/>
            <person name="Takaki Y."/>
            <person name="Nishi S."/>
            <person name="Hori S."/>
            <person name="Arai W."/>
            <person name="Tsubouchi T."/>
            <person name="Morono Y."/>
            <person name="Uchiyama I."/>
            <person name="Ito T."/>
            <person name="Fujiyama A."/>
            <person name="Inagaki F."/>
            <person name="Takami H."/>
        </authorList>
    </citation>
    <scope>NUCLEOTIDE SEQUENCE</scope>
    <source>
        <strain evidence="2">Expedition CK06-06</strain>
    </source>
</reference>
<feature type="compositionally biased region" description="Basic and acidic residues" evidence="1">
    <location>
        <begin position="1"/>
        <end position="13"/>
    </location>
</feature>
<dbReference type="EMBL" id="BARS01004118">
    <property type="protein sequence ID" value="GAF73280.1"/>
    <property type="molecule type" value="Genomic_DNA"/>
</dbReference>
<dbReference type="AlphaFoldDB" id="X0TB28"/>
<proteinExistence type="predicted"/>
<organism evidence="2">
    <name type="scientific">marine sediment metagenome</name>
    <dbReference type="NCBI Taxonomy" id="412755"/>
    <lineage>
        <taxon>unclassified sequences</taxon>
        <taxon>metagenomes</taxon>
        <taxon>ecological metagenomes</taxon>
    </lineage>
</organism>
<evidence type="ECO:0000313" key="2">
    <source>
        <dbReference type="EMBL" id="GAF73280.1"/>
    </source>
</evidence>